<dbReference type="GO" id="GO:0003964">
    <property type="term" value="F:RNA-directed DNA polymerase activity"/>
    <property type="evidence" value="ECO:0007669"/>
    <property type="project" value="UniProtKB-KW"/>
</dbReference>
<keyword evidence="1" id="KW-0695">RNA-directed DNA polymerase</keyword>
<protein>
    <submittedName>
        <fullName evidence="1">Rna-directed dna polymerase from mobile element jockey-like protein</fullName>
    </submittedName>
</protein>
<dbReference type="EMBL" id="LBMM01017143">
    <property type="protein sequence ID" value="KMQ84201.1"/>
    <property type="molecule type" value="Genomic_DNA"/>
</dbReference>
<dbReference type="SUPFAM" id="SSF56219">
    <property type="entry name" value="DNase I-like"/>
    <property type="match status" value="1"/>
</dbReference>
<comment type="caution">
    <text evidence="1">The sequence shown here is derived from an EMBL/GenBank/DDBJ whole genome shotgun (WGS) entry which is preliminary data.</text>
</comment>
<name>A0A0J7K1Z3_LASNI</name>
<proteinExistence type="predicted"/>
<evidence type="ECO:0000313" key="1">
    <source>
        <dbReference type="EMBL" id="KMQ84201.1"/>
    </source>
</evidence>
<dbReference type="InterPro" id="IPR036691">
    <property type="entry name" value="Endo/exonu/phosph_ase_sf"/>
</dbReference>
<dbReference type="STRING" id="67767.A0A0J7K1Z3"/>
<reference evidence="1 2" key="1">
    <citation type="submission" date="2015-04" db="EMBL/GenBank/DDBJ databases">
        <title>Lasius niger genome sequencing.</title>
        <authorList>
            <person name="Konorov E.A."/>
            <person name="Nikitin M.A."/>
            <person name="Kirill M.V."/>
            <person name="Chang P."/>
        </authorList>
    </citation>
    <scope>NUCLEOTIDE SEQUENCE [LARGE SCALE GENOMIC DNA]</scope>
    <source>
        <tissue evidence="1">Whole</tissue>
    </source>
</reference>
<dbReference type="Gene3D" id="3.60.10.10">
    <property type="entry name" value="Endonuclease/exonuclease/phosphatase"/>
    <property type="match status" value="1"/>
</dbReference>
<gene>
    <name evidence="1" type="ORF">RF55_18210</name>
</gene>
<dbReference type="PaxDb" id="67767-A0A0J7K1Z3"/>
<organism evidence="1 2">
    <name type="scientific">Lasius niger</name>
    <name type="common">Black garden ant</name>
    <dbReference type="NCBI Taxonomy" id="67767"/>
    <lineage>
        <taxon>Eukaryota</taxon>
        <taxon>Metazoa</taxon>
        <taxon>Ecdysozoa</taxon>
        <taxon>Arthropoda</taxon>
        <taxon>Hexapoda</taxon>
        <taxon>Insecta</taxon>
        <taxon>Pterygota</taxon>
        <taxon>Neoptera</taxon>
        <taxon>Endopterygota</taxon>
        <taxon>Hymenoptera</taxon>
        <taxon>Apocrita</taxon>
        <taxon>Aculeata</taxon>
        <taxon>Formicoidea</taxon>
        <taxon>Formicidae</taxon>
        <taxon>Formicinae</taxon>
        <taxon>Lasius</taxon>
        <taxon>Lasius</taxon>
    </lineage>
</organism>
<keyword evidence="2" id="KW-1185">Reference proteome</keyword>
<dbReference type="Proteomes" id="UP000036403">
    <property type="component" value="Unassembled WGS sequence"/>
</dbReference>
<keyword evidence="1" id="KW-0808">Transferase</keyword>
<keyword evidence="1" id="KW-0548">Nucleotidyltransferase</keyword>
<dbReference type="OrthoDB" id="7613962at2759"/>
<accession>A0A0J7K1Z3</accession>
<dbReference type="AlphaFoldDB" id="A0A0J7K1Z3"/>
<evidence type="ECO:0000313" key="2">
    <source>
        <dbReference type="Proteomes" id="UP000036403"/>
    </source>
</evidence>
<sequence>MHPDGTAYGDTAVIIRNSIKHHEVDKSQQEHIEATSLVIQDRHGPFTITAIYSPPKHVIKENQFSQLFQSLGHRFIAGGYFNAKHPNWGLDLQHPEVENYINPRCP</sequence>